<dbReference type="InterPro" id="IPR038084">
    <property type="entry name" value="PduO/GlcC-like_sf"/>
</dbReference>
<dbReference type="Gene3D" id="3.30.450.150">
    <property type="entry name" value="Haem-degrading domain"/>
    <property type="match status" value="1"/>
</dbReference>
<dbReference type="InterPro" id="IPR005624">
    <property type="entry name" value="PduO/GlcC-like"/>
</dbReference>
<dbReference type="Pfam" id="PF03928">
    <property type="entry name" value="HbpS-like"/>
    <property type="match status" value="1"/>
</dbReference>
<accession>A0AA36C4I1</accession>
<comment type="caution">
    <text evidence="1">The sequence shown here is derived from an EMBL/GenBank/DDBJ whole genome shotgun (WGS) entry which is preliminary data.</text>
</comment>
<dbReference type="InterPro" id="IPR052517">
    <property type="entry name" value="GlcG_carb_metab_protein"/>
</dbReference>
<dbReference type="PANTHER" id="PTHR34309:SF1">
    <property type="entry name" value="PROTEIN GLCG"/>
    <property type="match status" value="1"/>
</dbReference>
<name>A0AA36C4I1_9BILA</name>
<reference evidence="1" key="1">
    <citation type="submission" date="2023-06" db="EMBL/GenBank/DDBJ databases">
        <authorList>
            <person name="Delattre M."/>
        </authorList>
    </citation>
    <scope>NUCLEOTIDE SEQUENCE</scope>
    <source>
        <strain evidence="1">AF72</strain>
    </source>
</reference>
<protein>
    <recommendedName>
        <fullName evidence="3">Heme-binding protein</fullName>
    </recommendedName>
</protein>
<evidence type="ECO:0000313" key="1">
    <source>
        <dbReference type="EMBL" id="CAJ0557579.1"/>
    </source>
</evidence>
<dbReference type="SUPFAM" id="SSF143744">
    <property type="entry name" value="GlcG-like"/>
    <property type="match status" value="1"/>
</dbReference>
<evidence type="ECO:0000313" key="2">
    <source>
        <dbReference type="Proteomes" id="UP001177023"/>
    </source>
</evidence>
<dbReference type="EMBL" id="CATQJA010000045">
    <property type="protein sequence ID" value="CAJ0557579.1"/>
    <property type="molecule type" value="Genomic_DNA"/>
</dbReference>
<evidence type="ECO:0008006" key="3">
    <source>
        <dbReference type="Google" id="ProtNLM"/>
    </source>
</evidence>
<proteinExistence type="predicted"/>
<gene>
    <name evidence="1" type="ORF">MSPICULIGERA_LOCUS337</name>
</gene>
<organism evidence="1 2">
    <name type="scientific">Mesorhabditis spiculigera</name>
    <dbReference type="NCBI Taxonomy" id="96644"/>
    <lineage>
        <taxon>Eukaryota</taxon>
        <taxon>Metazoa</taxon>
        <taxon>Ecdysozoa</taxon>
        <taxon>Nematoda</taxon>
        <taxon>Chromadorea</taxon>
        <taxon>Rhabditida</taxon>
        <taxon>Rhabditina</taxon>
        <taxon>Rhabditomorpha</taxon>
        <taxon>Rhabditoidea</taxon>
        <taxon>Rhabditidae</taxon>
        <taxon>Mesorhabditinae</taxon>
        <taxon>Mesorhabditis</taxon>
    </lineage>
</organism>
<sequence>MNLSSQQAIQALKAGEARAQELNEPSSLAIVDAGGNLIAFLRTENATFGTAEIAINKAYTSSAFKVRTADLYADAQPGGEIYGLQNTAARPFVVFGGGVPVFVNGQLICSVGVSGGPVSADVQISDAMAISISSSF</sequence>
<dbReference type="PANTHER" id="PTHR34309">
    <property type="entry name" value="SLR1406 PROTEIN"/>
    <property type="match status" value="1"/>
</dbReference>
<dbReference type="Proteomes" id="UP001177023">
    <property type="component" value="Unassembled WGS sequence"/>
</dbReference>
<dbReference type="AlphaFoldDB" id="A0AA36C4I1"/>
<feature type="non-terminal residue" evidence="1">
    <location>
        <position position="136"/>
    </location>
</feature>
<keyword evidence="2" id="KW-1185">Reference proteome</keyword>